<name>A0A0C2YDW7_HEBCY</name>
<evidence type="ECO:0000313" key="2">
    <source>
        <dbReference type="EMBL" id="KIM47983.1"/>
    </source>
</evidence>
<accession>A0A0C2YDW7</accession>
<feature type="compositionally biased region" description="Low complexity" evidence="1">
    <location>
        <begin position="127"/>
        <end position="139"/>
    </location>
</feature>
<gene>
    <name evidence="2" type="ORF">M413DRAFT_22554</name>
</gene>
<dbReference type="AlphaFoldDB" id="A0A0C2YDW7"/>
<dbReference type="OrthoDB" id="2367685at2759"/>
<sequence>MQASATNPDSRPLPDGWTEHFDSQRTIWYYVDLNSEPPRVTFVHPCDGTLQPLSAPIPEMGRLSQIRSSQRLRESRGITSPQSRRATVAQLLYASSISSSQASTSSSLLWADGVPSSADCPSPVPPSLLSSRPRPMPDSGSQLVLESDKIAPFTANAFYHHSVGTPPLFIPRTSSAKDVLETDLRTAPFAPKKDHHPKPYFDALSSPPPNVHPSLPSSSMASYFPNSNLYTATTEDNVMVMPTSRTTDQAPNENWKAPIDVSCLSDSHPLPVDRFHNTRNIATLDDQNIIVQPKPTRPLNGVSLNLQAQVAGDIPLSESVKHVKAKRKVPLKNFASKNPFSKGRTVTNTSDDCQESTLNSDKDESYVFVEILQLGTTST</sequence>
<proteinExistence type="predicted"/>
<keyword evidence="3" id="KW-1185">Reference proteome</keyword>
<protein>
    <recommendedName>
        <fullName evidence="4">WW domain-containing protein</fullName>
    </recommendedName>
</protein>
<dbReference type="HOGENOM" id="CLU_729692_0_0_1"/>
<reference evidence="2 3" key="1">
    <citation type="submission" date="2014-04" db="EMBL/GenBank/DDBJ databases">
        <authorList>
            <consortium name="DOE Joint Genome Institute"/>
            <person name="Kuo A."/>
            <person name="Gay G."/>
            <person name="Dore J."/>
            <person name="Kohler A."/>
            <person name="Nagy L.G."/>
            <person name="Floudas D."/>
            <person name="Copeland A."/>
            <person name="Barry K.W."/>
            <person name="Cichocki N."/>
            <person name="Veneault-Fourrey C."/>
            <person name="LaButti K."/>
            <person name="Lindquist E.A."/>
            <person name="Lipzen A."/>
            <person name="Lundell T."/>
            <person name="Morin E."/>
            <person name="Murat C."/>
            <person name="Sun H."/>
            <person name="Tunlid A."/>
            <person name="Henrissat B."/>
            <person name="Grigoriev I.V."/>
            <person name="Hibbett D.S."/>
            <person name="Martin F."/>
            <person name="Nordberg H.P."/>
            <person name="Cantor M.N."/>
            <person name="Hua S.X."/>
        </authorList>
    </citation>
    <scope>NUCLEOTIDE SEQUENCE [LARGE SCALE GENOMIC DNA]</scope>
    <source>
        <strain evidence="3">h7</strain>
    </source>
</reference>
<dbReference type="SUPFAM" id="SSF51045">
    <property type="entry name" value="WW domain"/>
    <property type="match status" value="1"/>
</dbReference>
<reference evidence="3" key="2">
    <citation type="submission" date="2015-01" db="EMBL/GenBank/DDBJ databases">
        <title>Evolutionary Origins and Diversification of the Mycorrhizal Mutualists.</title>
        <authorList>
            <consortium name="DOE Joint Genome Institute"/>
            <consortium name="Mycorrhizal Genomics Consortium"/>
            <person name="Kohler A."/>
            <person name="Kuo A."/>
            <person name="Nagy L.G."/>
            <person name="Floudas D."/>
            <person name="Copeland A."/>
            <person name="Barry K.W."/>
            <person name="Cichocki N."/>
            <person name="Veneault-Fourrey C."/>
            <person name="LaButti K."/>
            <person name="Lindquist E.A."/>
            <person name="Lipzen A."/>
            <person name="Lundell T."/>
            <person name="Morin E."/>
            <person name="Murat C."/>
            <person name="Riley R."/>
            <person name="Ohm R."/>
            <person name="Sun H."/>
            <person name="Tunlid A."/>
            <person name="Henrissat B."/>
            <person name="Grigoriev I.V."/>
            <person name="Hibbett D.S."/>
            <person name="Martin F."/>
        </authorList>
    </citation>
    <scope>NUCLEOTIDE SEQUENCE [LARGE SCALE GENOMIC DNA]</scope>
    <source>
        <strain evidence="3">h7</strain>
    </source>
</reference>
<dbReference type="EMBL" id="KN831769">
    <property type="protein sequence ID" value="KIM47983.1"/>
    <property type="molecule type" value="Genomic_DNA"/>
</dbReference>
<evidence type="ECO:0008006" key="4">
    <source>
        <dbReference type="Google" id="ProtNLM"/>
    </source>
</evidence>
<evidence type="ECO:0000313" key="3">
    <source>
        <dbReference type="Proteomes" id="UP000053424"/>
    </source>
</evidence>
<evidence type="ECO:0000256" key="1">
    <source>
        <dbReference type="SAM" id="MobiDB-lite"/>
    </source>
</evidence>
<dbReference type="Proteomes" id="UP000053424">
    <property type="component" value="Unassembled WGS sequence"/>
</dbReference>
<dbReference type="Gene3D" id="2.20.70.10">
    <property type="match status" value="1"/>
</dbReference>
<organism evidence="2 3">
    <name type="scientific">Hebeloma cylindrosporum</name>
    <dbReference type="NCBI Taxonomy" id="76867"/>
    <lineage>
        <taxon>Eukaryota</taxon>
        <taxon>Fungi</taxon>
        <taxon>Dikarya</taxon>
        <taxon>Basidiomycota</taxon>
        <taxon>Agaricomycotina</taxon>
        <taxon>Agaricomycetes</taxon>
        <taxon>Agaricomycetidae</taxon>
        <taxon>Agaricales</taxon>
        <taxon>Agaricineae</taxon>
        <taxon>Hymenogastraceae</taxon>
        <taxon>Hebeloma</taxon>
    </lineage>
</organism>
<feature type="region of interest" description="Disordered" evidence="1">
    <location>
        <begin position="118"/>
        <end position="142"/>
    </location>
</feature>
<dbReference type="InterPro" id="IPR036020">
    <property type="entry name" value="WW_dom_sf"/>
</dbReference>